<organism evidence="2 3">
    <name type="scientific">Dreissena polymorpha</name>
    <name type="common">Zebra mussel</name>
    <name type="synonym">Mytilus polymorpha</name>
    <dbReference type="NCBI Taxonomy" id="45954"/>
    <lineage>
        <taxon>Eukaryota</taxon>
        <taxon>Metazoa</taxon>
        <taxon>Spiralia</taxon>
        <taxon>Lophotrochozoa</taxon>
        <taxon>Mollusca</taxon>
        <taxon>Bivalvia</taxon>
        <taxon>Autobranchia</taxon>
        <taxon>Heteroconchia</taxon>
        <taxon>Euheterodonta</taxon>
        <taxon>Imparidentia</taxon>
        <taxon>Neoheterodontei</taxon>
        <taxon>Myida</taxon>
        <taxon>Dreissenoidea</taxon>
        <taxon>Dreissenidae</taxon>
        <taxon>Dreissena</taxon>
    </lineage>
</organism>
<keyword evidence="3" id="KW-1185">Reference proteome</keyword>
<proteinExistence type="predicted"/>
<evidence type="ECO:0000313" key="2">
    <source>
        <dbReference type="EMBL" id="KAH3777682.1"/>
    </source>
</evidence>
<gene>
    <name evidence="2" type="ORF">DPMN_179130</name>
</gene>
<reference evidence="2" key="1">
    <citation type="journal article" date="2019" name="bioRxiv">
        <title>The Genome of the Zebra Mussel, Dreissena polymorpha: A Resource for Invasive Species Research.</title>
        <authorList>
            <person name="McCartney M.A."/>
            <person name="Auch B."/>
            <person name="Kono T."/>
            <person name="Mallez S."/>
            <person name="Zhang Y."/>
            <person name="Obille A."/>
            <person name="Becker A."/>
            <person name="Abrahante J.E."/>
            <person name="Garbe J."/>
            <person name="Badalamenti J.P."/>
            <person name="Herman A."/>
            <person name="Mangelson H."/>
            <person name="Liachko I."/>
            <person name="Sullivan S."/>
            <person name="Sone E.D."/>
            <person name="Koren S."/>
            <person name="Silverstein K.A.T."/>
            <person name="Beckman K.B."/>
            <person name="Gohl D.M."/>
        </authorList>
    </citation>
    <scope>NUCLEOTIDE SEQUENCE</scope>
    <source>
        <strain evidence="2">Duluth1</strain>
        <tissue evidence="2">Whole animal</tissue>
    </source>
</reference>
<feature type="region of interest" description="Disordered" evidence="1">
    <location>
        <begin position="1"/>
        <end position="29"/>
    </location>
</feature>
<reference evidence="2" key="2">
    <citation type="submission" date="2020-11" db="EMBL/GenBank/DDBJ databases">
        <authorList>
            <person name="McCartney M.A."/>
            <person name="Auch B."/>
            <person name="Kono T."/>
            <person name="Mallez S."/>
            <person name="Becker A."/>
            <person name="Gohl D.M."/>
            <person name="Silverstein K.A.T."/>
            <person name="Koren S."/>
            <person name="Bechman K.B."/>
            <person name="Herman A."/>
            <person name="Abrahante J.E."/>
            <person name="Garbe J."/>
        </authorList>
    </citation>
    <scope>NUCLEOTIDE SEQUENCE</scope>
    <source>
        <strain evidence="2">Duluth1</strain>
        <tissue evidence="2">Whole animal</tissue>
    </source>
</reference>
<dbReference type="Proteomes" id="UP000828390">
    <property type="component" value="Unassembled WGS sequence"/>
</dbReference>
<evidence type="ECO:0000256" key="1">
    <source>
        <dbReference type="SAM" id="MobiDB-lite"/>
    </source>
</evidence>
<accession>A0A9D4IM25</accession>
<feature type="region of interest" description="Disordered" evidence="1">
    <location>
        <begin position="50"/>
        <end position="93"/>
    </location>
</feature>
<feature type="compositionally biased region" description="Basic and acidic residues" evidence="1">
    <location>
        <begin position="56"/>
        <end position="71"/>
    </location>
</feature>
<protein>
    <submittedName>
        <fullName evidence="2">Uncharacterized protein</fullName>
    </submittedName>
</protein>
<feature type="compositionally biased region" description="Basic and acidic residues" evidence="1">
    <location>
        <begin position="8"/>
        <end position="20"/>
    </location>
</feature>
<dbReference type="AlphaFoldDB" id="A0A9D4IM25"/>
<dbReference type="EMBL" id="JAIWYP010000009">
    <property type="protein sequence ID" value="KAH3777682.1"/>
    <property type="molecule type" value="Genomic_DNA"/>
</dbReference>
<evidence type="ECO:0000313" key="3">
    <source>
        <dbReference type="Proteomes" id="UP000828390"/>
    </source>
</evidence>
<comment type="caution">
    <text evidence="2">The sequence shown here is derived from an EMBL/GenBank/DDBJ whole genome shotgun (WGS) entry which is preliminary data.</text>
</comment>
<sequence length="93" mass="10774">MEVSQDESEFHIDLSYEKKRNERLRKQRQHKLSLVRKQFIGKLSQKMRFFTSQKLNQRDKAQPRTARKSEAQPEAGGDPGMQNNAAPTQGGNM</sequence>
<name>A0A9D4IM25_DREPO</name>
<feature type="compositionally biased region" description="Polar residues" evidence="1">
    <location>
        <begin position="81"/>
        <end position="93"/>
    </location>
</feature>